<evidence type="ECO:0000313" key="3">
    <source>
        <dbReference type="EMBL" id="MXQ54941.1"/>
    </source>
</evidence>
<dbReference type="Pfam" id="PF16924">
    <property type="entry name" value="DpaA_N"/>
    <property type="match status" value="1"/>
</dbReference>
<dbReference type="InterPro" id="IPR015878">
    <property type="entry name" value="Ado_hCys_hydrolase_NAD-bd"/>
</dbReference>
<comment type="caution">
    <text evidence="3">The sequence shown here is derived from an EMBL/GenBank/DDBJ whole genome shotgun (WGS) entry which is preliminary data.</text>
</comment>
<evidence type="ECO:0000259" key="1">
    <source>
        <dbReference type="Pfam" id="PF00670"/>
    </source>
</evidence>
<sequence>MLTDKHFIFIGGDARQLEVIKSFIKMRANITLIGFDNLQTPLSGTMQKEFEPAILARADVVVLPVIGTDDKGEVSSIFTTKTLILTEEHMKALPSHATIFTGLARPYLKNLCSKYQVTVTELMARDDVAIYNSIPTVEGAMMMAIQNTDITIHDSNTLVLGLGRVGSTLARTLQSIGARVKMGISNSADYARAFEMGLTPFYLQELEEYVEDAELIFNTIPAQILTATVLARVRHDVVMIDIASKPGGIDYHYAEKRGLKAILCPSLPGIVAPKTAGRILAATIRQLMMEEMAKEVGQ</sequence>
<proteinExistence type="predicted"/>
<dbReference type="InterPro" id="IPR031629">
    <property type="entry name" value="DpaA_N"/>
</dbReference>
<dbReference type="SUPFAM" id="SSF51735">
    <property type="entry name" value="NAD(P)-binding Rossmann-fold domains"/>
    <property type="match status" value="1"/>
</dbReference>
<dbReference type="NCBIfam" id="NF006162">
    <property type="entry name" value="PRK08306.1"/>
    <property type="match status" value="1"/>
</dbReference>
<dbReference type="EMBL" id="WUUL01000010">
    <property type="protein sequence ID" value="MXQ54941.1"/>
    <property type="molecule type" value="Genomic_DNA"/>
</dbReference>
<keyword evidence="4" id="KW-1185">Reference proteome</keyword>
<dbReference type="NCBIfam" id="TIGR02853">
    <property type="entry name" value="spore_dpaA"/>
    <property type="match status" value="1"/>
</dbReference>
<dbReference type="Gene3D" id="3.40.50.720">
    <property type="entry name" value="NAD(P)-binding Rossmann-like Domain"/>
    <property type="match status" value="2"/>
</dbReference>
<evidence type="ECO:0000259" key="2">
    <source>
        <dbReference type="Pfam" id="PF16924"/>
    </source>
</evidence>
<dbReference type="RefSeq" id="WP_160802294.1">
    <property type="nucleotide sequence ID" value="NZ_WUUL01000010.1"/>
</dbReference>
<feature type="domain" description="Dipicolinate synthase subunit A N-terminal" evidence="2">
    <location>
        <begin position="6"/>
        <end position="123"/>
    </location>
</feature>
<dbReference type="Pfam" id="PF00670">
    <property type="entry name" value="AdoHcyase_NAD"/>
    <property type="match status" value="1"/>
</dbReference>
<accession>A0A6I4VWG7</accession>
<dbReference type="Proteomes" id="UP000430692">
    <property type="component" value="Unassembled WGS sequence"/>
</dbReference>
<organism evidence="3 4">
    <name type="scientific">Shimazuella alba</name>
    <dbReference type="NCBI Taxonomy" id="2690964"/>
    <lineage>
        <taxon>Bacteria</taxon>
        <taxon>Bacillati</taxon>
        <taxon>Bacillota</taxon>
        <taxon>Bacilli</taxon>
        <taxon>Bacillales</taxon>
        <taxon>Thermoactinomycetaceae</taxon>
        <taxon>Shimazuella</taxon>
    </lineage>
</organism>
<dbReference type="InterPro" id="IPR036291">
    <property type="entry name" value="NAD(P)-bd_dom_sf"/>
</dbReference>
<evidence type="ECO:0000313" key="4">
    <source>
        <dbReference type="Proteomes" id="UP000430692"/>
    </source>
</evidence>
<reference evidence="3 4" key="1">
    <citation type="submission" date="2019-12" db="EMBL/GenBank/DDBJ databases">
        <title>Whole-genome analyses of novel actinobacteria.</title>
        <authorList>
            <person name="Sahin N."/>
            <person name="Saygin H."/>
        </authorList>
    </citation>
    <scope>NUCLEOTIDE SEQUENCE [LARGE SCALE GENOMIC DNA]</scope>
    <source>
        <strain evidence="3 4">KC615</strain>
    </source>
</reference>
<name>A0A6I4VWG7_9BACL</name>
<feature type="domain" description="S-adenosyl-L-homocysteine hydrolase NAD binding" evidence="1">
    <location>
        <begin position="146"/>
        <end position="258"/>
    </location>
</feature>
<dbReference type="AlphaFoldDB" id="A0A6I4VWG7"/>
<protein>
    <submittedName>
        <fullName evidence="3">Dipicolinate synthase subunit DpsA</fullName>
    </submittedName>
</protein>
<dbReference type="InterPro" id="IPR014215">
    <property type="entry name" value="Dipicolinic_acid_synth_A"/>
</dbReference>
<gene>
    <name evidence="3" type="primary">dpsA</name>
    <name evidence="3" type="ORF">GSM42_14690</name>
</gene>